<evidence type="ECO:0000256" key="6">
    <source>
        <dbReference type="SAM" id="MobiDB-lite"/>
    </source>
</evidence>
<dbReference type="GO" id="GO:0039615">
    <property type="term" value="C:T=1 icosahedral viral capsid"/>
    <property type="evidence" value="ECO:0007669"/>
    <property type="project" value="UniProtKB-KW"/>
</dbReference>
<keyword evidence="5" id="KW-0946">Virion</keyword>
<dbReference type="InterPro" id="IPR016184">
    <property type="entry name" value="Capsid/spike_ssDNA_virus"/>
</dbReference>
<evidence type="ECO:0000256" key="4">
    <source>
        <dbReference type="ARBA" id="ARBA00022561"/>
    </source>
</evidence>
<dbReference type="InterPro" id="IPR036952">
    <property type="entry name" value="VP1/VP2"/>
</dbReference>
<feature type="region of interest" description="Disordered" evidence="6">
    <location>
        <begin position="330"/>
        <end position="364"/>
    </location>
</feature>
<dbReference type="GO" id="GO:0005198">
    <property type="term" value="F:structural molecule activity"/>
    <property type="evidence" value="ECO:0007669"/>
    <property type="project" value="InterPro"/>
</dbReference>
<proteinExistence type="inferred from homology"/>
<evidence type="ECO:0000256" key="5">
    <source>
        <dbReference type="ARBA" id="ARBA00022844"/>
    </source>
</evidence>
<dbReference type="EMBL" id="KT225730">
    <property type="protein sequence ID" value="ALK01964.1"/>
    <property type="molecule type" value="Genomic_DNA"/>
</dbReference>
<dbReference type="InterPro" id="IPR001403">
    <property type="entry name" value="Parvovirus_coat"/>
</dbReference>
<comment type="subcellular location">
    <subcellularLocation>
        <location evidence="1">Virion</location>
    </subcellularLocation>
</comment>
<dbReference type="Pfam" id="PF00740">
    <property type="entry name" value="VP1_2"/>
    <property type="match status" value="1"/>
</dbReference>
<evidence type="ECO:0000313" key="10">
    <source>
        <dbReference type="Proteomes" id="UP000124842"/>
    </source>
</evidence>
<evidence type="ECO:0000256" key="2">
    <source>
        <dbReference type="ARBA" id="ARBA00005398"/>
    </source>
</evidence>
<evidence type="ECO:0000256" key="3">
    <source>
        <dbReference type="ARBA" id="ARBA00022431"/>
    </source>
</evidence>
<reference evidence="9 10" key="1">
    <citation type="journal article" date="2016" name="Arch. Virol.">
        <title>First detection of ungulate tetraparvovirus 1 (bovine hokovirus 1) in domestic yaks in northwestern China.</title>
        <authorList>
            <person name="Xu F."/>
            <person name="Pan Y."/>
            <person name="Wang M."/>
            <person name="Wu X."/>
            <person name="Tian L."/>
            <person name="Baloch A.R."/>
            <person name="Zeng Q."/>
        </authorList>
    </citation>
    <scope>NUCLEOTIDE SEQUENCE [LARGE SCALE GENOMIC DNA]</scope>
    <source>
        <strain evidence="9">Yak hokovirus QH4</strain>
    </source>
</reference>
<evidence type="ECO:0000313" key="9">
    <source>
        <dbReference type="EMBL" id="ALK01964.1"/>
    </source>
</evidence>
<organism evidence="9 10">
    <name type="scientific">Tetraparvovirus ungulate1</name>
    <dbReference type="NCBI Taxonomy" id="3052771"/>
    <lineage>
        <taxon>Viruses</taxon>
        <taxon>Monodnaviria</taxon>
        <taxon>Shotokuvirae</taxon>
        <taxon>Cossaviricota</taxon>
        <taxon>Quintoviricetes</taxon>
        <taxon>Piccovirales</taxon>
        <taxon>Parvoviridae</taxon>
        <taxon>Parvovirinae</taxon>
        <taxon>Tetraparvovirus</taxon>
    </lineage>
</organism>
<accession>A0A0N7IS22</accession>
<dbReference type="InterPro" id="IPR013607">
    <property type="entry name" value="Phospholipase_A2-like"/>
</dbReference>
<gene>
    <name evidence="9" type="primary">VP1</name>
</gene>
<keyword evidence="3" id="KW-1140">T=1 icosahedral capsid protein</keyword>
<sequence>MSAADAYRPGDRLPLDTLMSKITYDVGFEPTRHGGRGGGGYLGELTTGLLFTKAFHELSRYASNLPYELFPIRQLVNQLINKRRETNNIHKVMTFFMDVIRLLLTVSHGPAEQRLRQAMAPVADFFHEPSRHQFAIGPNVSPLQDLARYAHTAQKPTREAIEAFFQGMLSPIKPEDRPILDTIQKQFEEFFYPPIVEHAGPGDYSRDGASGAGTPSESDLERPANRGLLVPGYNYVGPGNPLDNGPPQGPVDEAAKHHDERYDEMLSHGDLPYVHGHGADRLMNKEIERAEKEGRVTGVGDKLLGNVIRGIWEAKETIGDVADVQISQVLPPAPPPQVPGVDSSDGLPSSKRARPGIPEDPVATDFDLASPDPIVGPDMASEATGGAGGGIKVKAQWIGGTSFTDSLILTAHTRTSMLADRGGYVPVYRKGSHTDDSQPVMGMRTPYSYIDVNAISAHLRPRDFQQLLDEYEEIRPKKLIVGISAIVIKDVATTSTGTTVSDSASGGITIFSDDGYEYPYVLGHNQDTLPGHLPGENYVLPQYGYLTRGREIDSSSSHDIVGIADHKTELYFLEHHDAQCLGSGDTWSHVYDFPTDLPFRRLSTPSQTLYGRHNPIPSSRLARMTGVDSQGKAVWKRPTGMDVGRLPLNHVPGPALMTPTDSQLKNLTFRAPVAIGHPQTSDRYAINPLVHQPWSVRTEDQDGGTYSVHNYLGGEAYTPRLHEESYEGYQEEIDGTVSNPSRVVVTDTDLAAPHIGHTFYVPGHQRVSGSGTETEFNPKLYQEPVFPLFPGAVWNPNPLSFDCQIWTKIPDTECHFFAQYPLLGGWGMANPPPMIFLKLRAQPGPPSAGAHTVSKSNLNQYAIFHLHYSMEFEVKRRRRSRRHNPEKPAPFPVTESGRTPFTLANDKTDPSKAVYEVPADQWIAQNYSHKL</sequence>
<feature type="region of interest" description="Disordered" evidence="6">
    <location>
        <begin position="201"/>
        <end position="253"/>
    </location>
</feature>
<evidence type="ECO:0000259" key="8">
    <source>
        <dbReference type="Pfam" id="PF08398"/>
    </source>
</evidence>
<keyword evidence="4" id="KW-0167">Capsid protein</keyword>
<feature type="region of interest" description="Disordered" evidence="6">
    <location>
        <begin position="877"/>
        <end position="909"/>
    </location>
</feature>
<comment type="similarity">
    <text evidence="2">Belongs to the parvoviridae capsid protein family.</text>
</comment>
<feature type="domain" description="Phospholipase A2-like" evidence="8">
    <location>
        <begin position="226"/>
        <end position="290"/>
    </location>
</feature>
<name>A0A0N7IS22_9VIRU</name>
<dbReference type="Pfam" id="PF08398">
    <property type="entry name" value="Phospholip_A2_4"/>
    <property type="match status" value="1"/>
</dbReference>
<dbReference type="SUPFAM" id="SSF88645">
    <property type="entry name" value="ssDNA viruses"/>
    <property type="match status" value="1"/>
</dbReference>
<evidence type="ECO:0000259" key="7">
    <source>
        <dbReference type="Pfam" id="PF00740"/>
    </source>
</evidence>
<protein>
    <submittedName>
        <fullName evidence="9">Minor structural protein</fullName>
    </submittedName>
</protein>
<dbReference type="Proteomes" id="UP000124842">
    <property type="component" value="Genome"/>
</dbReference>
<evidence type="ECO:0000256" key="1">
    <source>
        <dbReference type="ARBA" id="ARBA00004328"/>
    </source>
</evidence>
<dbReference type="Gene3D" id="2.170.30.10">
    <property type="entry name" value="Parvovirus coat protein VP1/VP2"/>
    <property type="match status" value="1"/>
</dbReference>
<feature type="domain" description="Coat protein VP1/VP2 Parvovirus" evidence="7">
    <location>
        <begin position="384"/>
        <end position="887"/>
    </location>
</feature>